<evidence type="ECO:0000259" key="2">
    <source>
        <dbReference type="PROSITE" id="PS50031"/>
    </source>
</evidence>
<dbReference type="InterPro" id="IPR011992">
    <property type="entry name" value="EF-hand-dom_pair"/>
</dbReference>
<organism evidence="3 4">
    <name type="scientific">Hydra vulgaris</name>
    <name type="common">Hydra</name>
    <name type="synonym">Hydra attenuata</name>
    <dbReference type="NCBI Taxonomy" id="6087"/>
    <lineage>
        <taxon>Eukaryota</taxon>
        <taxon>Metazoa</taxon>
        <taxon>Cnidaria</taxon>
        <taxon>Hydrozoa</taxon>
        <taxon>Hydroidolina</taxon>
        <taxon>Anthoathecata</taxon>
        <taxon>Aplanulata</taxon>
        <taxon>Hydridae</taxon>
        <taxon>Hydra</taxon>
    </lineage>
</organism>
<dbReference type="RefSeq" id="XP_065649070.1">
    <property type="nucleotide sequence ID" value="XM_065792998.1"/>
</dbReference>
<dbReference type="PROSITE" id="PS50031">
    <property type="entry name" value="EH"/>
    <property type="match status" value="1"/>
</dbReference>
<feature type="compositionally biased region" description="Basic and acidic residues" evidence="1">
    <location>
        <begin position="18"/>
        <end position="27"/>
    </location>
</feature>
<dbReference type="PANTHER" id="PTHR11216">
    <property type="entry name" value="EH DOMAIN"/>
    <property type="match status" value="1"/>
</dbReference>
<feature type="compositionally biased region" description="Polar residues" evidence="1">
    <location>
        <begin position="69"/>
        <end position="106"/>
    </location>
</feature>
<feature type="region of interest" description="Disordered" evidence="1">
    <location>
        <begin position="712"/>
        <end position="752"/>
    </location>
</feature>
<dbReference type="Proteomes" id="UP001652625">
    <property type="component" value="Chromosome 03"/>
</dbReference>
<dbReference type="SUPFAM" id="SSF47473">
    <property type="entry name" value="EF-hand"/>
    <property type="match status" value="1"/>
</dbReference>
<feature type="region of interest" description="Disordered" evidence="1">
    <location>
        <begin position="1"/>
        <end position="106"/>
    </location>
</feature>
<feature type="compositionally biased region" description="Polar residues" evidence="1">
    <location>
        <begin position="732"/>
        <end position="745"/>
    </location>
</feature>
<dbReference type="GeneID" id="105843116"/>
<feature type="compositionally biased region" description="Acidic residues" evidence="1">
    <location>
        <begin position="1"/>
        <end position="13"/>
    </location>
</feature>
<dbReference type="Pfam" id="PF12763">
    <property type="entry name" value="EH"/>
    <property type="match status" value="1"/>
</dbReference>
<evidence type="ECO:0000313" key="3">
    <source>
        <dbReference type="Proteomes" id="UP001652625"/>
    </source>
</evidence>
<keyword evidence="3" id="KW-1185">Reference proteome</keyword>
<dbReference type="CDD" id="cd00052">
    <property type="entry name" value="EH"/>
    <property type="match status" value="1"/>
</dbReference>
<feature type="domain" description="EH" evidence="2">
    <location>
        <begin position="349"/>
        <end position="432"/>
    </location>
</feature>
<dbReference type="Gene3D" id="1.10.238.10">
    <property type="entry name" value="EF-hand"/>
    <property type="match status" value="1"/>
</dbReference>
<sequence length="873" mass="97454">MEFDQSDNDEEDFASFISEKKKKESLERKKKSKGGPIFRSDKKGDTHTPIGLKQKHVHGVVGPADYMFDQTSPNSEVSTPNSISSPSLTSTQLQNTPLSTATSIQQRSSLWNTPQHNQFTSTTNYQQVYSPTVTNSLSQQPTISFSSNFLAQQVLPNRIDRPHSATAVLTTNDNALPSSPIPFKQSFKSSNCNDVSPQKVTLLSQAISSNVQLPATPTLVFQRNQSYSNAISAQGAKTQLDNESNGFNANFEIVQELSTEDLHKSPENTSSLKSVGLSSELWNSSSVQNDSSVEAEWANFPGPASSQNELDDNESNSSASRMNEDAESITGSESSLDSEVDAWQINDEQREYYTNQFINLNPENGFVKGPLAREFFLKSNLPTETLSKIWNLSDLDKDYALNLEEFCIAMHLVVAVRHGMELPSFLPITLLPKIVDEAKPFEADLGSPDDESFEENEYATKQKVLLTHVQPLHTLSDVNTEMTSAPSLENIDSVEAAYSPNVRKGSTPFFKDSQAAIARPRASGNKNVNLMDASPWQLLPPPSSKISLKKSLNLDSNDDLSNFEENASLVSIDRSGDALNKIEMSDCALDGISPVSDFDSNNDQLKLTTKHSTSLLKEKSRSIDSLRSDISESNENQYKKPVVRMEKRRSLTFDKVSCSSETSLHEKMKDFELPPVPPPRNRGHVRASSLDINHLLNSKTISVPDMLKELSEEDNSNARIKPAKPPRISKPLNANTEQGFLTSPTHLKHQSKLNQRTLSVDSEFTLHPKSIMSEEILKQEVVEKQVSFKEEKVNKPKPKVQFADNVLDDPSHSTIEVQMRRNELQARLLLLQSKNSTLLSLNKELNMEWKELCEKRITYESQLQKMLQKTHKT</sequence>
<dbReference type="PANTHER" id="PTHR11216:SF174">
    <property type="entry name" value="GH06923P"/>
    <property type="match status" value="1"/>
</dbReference>
<dbReference type="InterPro" id="IPR000261">
    <property type="entry name" value="EH_dom"/>
</dbReference>
<evidence type="ECO:0000313" key="4">
    <source>
        <dbReference type="RefSeq" id="XP_065649070.1"/>
    </source>
</evidence>
<gene>
    <name evidence="4" type="primary">LOC105843116</name>
</gene>
<reference evidence="4" key="1">
    <citation type="submission" date="2025-08" db="UniProtKB">
        <authorList>
            <consortium name="RefSeq"/>
        </authorList>
    </citation>
    <scope>IDENTIFICATION</scope>
</reference>
<dbReference type="SMART" id="SM00027">
    <property type="entry name" value="EH"/>
    <property type="match status" value="1"/>
</dbReference>
<protein>
    <submittedName>
        <fullName evidence="4">RalBP1-associated Eps domain-containing protein 1 isoform X3</fullName>
    </submittedName>
</protein>
<feature type="region of interest" description="Disordered" evidence="1">
    <location>
        <begin position="297"/>
        <end position="338"/>
    </location>
</feature>
<proteinExistence type="predicted"/>
<evidence type="ECO:0000256" key="1">
    <source>
        <dbReference type="SAM" id="MobiDB-lite"/>
    </source>
</evidence>
<accession>A0ABM4BJ56</accession>
<name>A0ABM4BJ56_HYDVU</name>